<feature type="compositionally biased region" description="Polar residues" evidence="1">
    <location>
        <begin position="825"/>
        <end position="837"/>
    </location>
</feature>
<dbReference type="InterPro" id="IPR011047">
    <property type="entry name" value="Quinoprotein_ADH-like_sf"/>
</dbReference>
<dbReference type="CDD" id="cd00590">
    <property type="entry name" value="RRM_SF"/>
    <property type="match status" value="1"/>
</dbReference>
<feature type="region of interest" description="Disordered" evidence="1">
    <location>
        <begin position="809"/>
        <end position="859"/>
    </location>
</feature>
<dbReference type="InterPro" id="IPR035979">
    <property type="entry name" value="RBD_domain_sf"/>
</dbReference>
<feature type="compositionally biased region" description="Low complexity" evidence="1">
    <location>
        <begin position="616"/>
        <end position="647"/>
    </location>
</feature>
<evidence type="ECO:0000256" key="1">
    <source>
        <dbReference type="SAM" id="MobiDB-lite"/>
    </source>
</evidence>
<feature type="compositionally biased region" description="Basic and acidic residues" evidence="1">
    <location>
        <begin position="255"/>
        <end position="267"/>
    </location>
</feature>
<dbReference type="SUPFAM" id="SSF54427">
    <property type="entry name" value="NTF2-like"/>
    <property type="match status" value="1"/>
</dbReference>
<protein>
    <submittedName>
        <fullName evidence="3">BQ2448_4713 protein</fullName>
    </submittedName>
</protein>
<feature type="compositionally biased region" description="Low complexity" evidence="1">
    <location>
        <begin position="129"/>
        <end position="138"/>
    </location>
</feature>
<feature type="compositionally biased region" description="Gly residues" evidence="1">
    <location>
        <begin position="116"/>
        <end position="128"/>
    </location>
</feature>
<evidence type="ECO:0000313" key="4">
    <source>
        <dbReference type="Proteomes" id="UP000198372"/>
    </source>
</evidence>
<feature type="region of interest" description="Disordered" evidence="1">
    <location>
        <begin position="432"/>
        <end position="534"/>
    </location>
</feature>
<feature type="region of interest" description="Disordered" evidence="1">
    <location>
        <begin position="959"/>
        <end position="994"/>
    </location>
</feature>
<feature type="compositionally biased region" description="Low complexity" evidence="1">
    <location>
        <begin position="1540"/>
        <end position="1553"/>
    </location>
</feature>
<dbReference type="GO" id="GO:0003676">
    <property type="term" value="F:nucleic acid binding"/>
    <property type="evidence" value="ECO:0007669"/>
    <property type="project" value="InterPro"/>
</dbReference>
<proteinExistence type="predicted"/>
<feature type="compositionally biased region" description="Acidic residues" evidence="1">
    <location>
        <begin position="1481"/>
        <end position="1505"/>
    </location>
</feature>
<dbReference type="Gene3D" id="3.10.450.50">
    <property type="match status" value="1"/>
</dbReference>
<evidence type="ECO:0000313" key="3">
    <source>
        <dbReference type="EMBL" id="SCV72019.1"/>
    </source>
</evidence>
<feature type="compositionally biased region" description="Pro residues" evidence="1">
    <location>
        <begin position="1368"/>
        <end position="1382"/>
    </location>
</feature>
<feature type="region of interest" description="Disordered" evidence="1">
    <location>
        <begin position="1"/>
        <end position="75"/>
    </location>
</feature>
<dbReference type="EMBL" id="FMSP01000008">
    <property type="protein sequence ID" value="SCV72019.1"/>
    <property type="molecule type" value="Genomic_DNA"/>
</dbReference>
<dbReference type="Gene3D" id="2.130.10.10">
    <property type="entry name" value="YVTN repeat-like/Quinoprotein amine dehydrogenase"/>
    <property type="match status" value="1"/>
</dbReference>
<accession>A0A238FGU6</accession>
<feature type="region of interest" description="Disordered" evidence="1">
    <location>
        <begin position="1457"/>
        <end position="1554"/>
    </location>
</feature>
<keyword evidence="4" id="KW-1185">Reference proteome</keyword>
<evidence type="ECO:0000259" key="2">
    <source>
        <dbReference type="PROSITE" id="PS50177"/>
    </source>
</evidence>
<gene>
    <name evidence="3" type="ORF">BQ2448_4713</name>
</gene>
<sequence>MADRSSYGKPQTLANRMSSNAGETSYHFQVAPRGANAGNLSLGNHSVDGRLARPAGTTQPLSIAATPGSAFSKSSTSIVHRLDDFQPNEGTKRTSAPPLVVAVAAPTSNTAPASGSGSGSGSGLGLGSGSASTSTSSSYNNSAPLQIGRPRNPSANYKTSVAGGWIDSAVPRAPISFNSSSGNSNSNSNGARPALLDRVTSAPGAASPSRTNGNGNSHSQDAGALASRIGTSRYSPSSPRRSRPTSPYRASSIPLRDRMPSIHHDRAPSNQSSRGATPPLPPPQHPPAASTSASSTLRDRLVASKADRREDEDYVVRRCRSLLDRPSELDSINPRGLRVVTVSNLPSNATRDNIYDNMELYGPVDAVTVTAESAPAGQQQYKSADVRFKYADDAACAVKIGNMSRFWIRSHHDQFYKIAKVTFQQATTLGLSAPSSLPPKPAVSSSAPAANATRNSTSSTSSTALPLAPSGSAASKPTSETTRAPETVPAVASQRSLASTLAPSRPVAPTPALAPALARSSRRSSSGTPPLPAPASAIVPAQHVSILPLPPHMSAAAVVVTPGLSGTAPAISQPVTTSIINPQQPKISFPFTKIPSQSGSSNPFSDPPTSSRGAMPATPTGGAGTSLAPTTGATSGSGASAPPQYTVTPVPAPVSTVATATPAPAAATSKQAPPSAVAEPRPGELNKFTVSGHDFVKAAVPAGAASSVPKTVTLAFTSPTYKNTGNSIGSKIGNGISLHLAQCGFVIMRMSWWRDEKATKDKSQKAQGGHGVLIAYVVPKSAPDNIMRMANTAFATAAPAVPAGIPIAVPSNSSKRPRDEPQAAGSASSTVPKSTAVNHCEKRPRVDPAPAPKTTASATLTEDVPMITLDDDVRVVRIELTESARGPTPAAAKARKLMRKQHTKRINSEGKIVLSAVWVPPGKPRLTQLAHSPIFTDECEYVPFSFKDDVLEITYEVDEEEDDAAQPMAATEAPQQPAPSAAAARRESSVSNIDEDVKPDKNALARVSPDDEEADMVMSEPEIPEREPVYFPREIRVCTADSVETRKAVEGFIDDFFSRFDSDRVSLQYLYHLESSFSVRVVPNVPPRMQGMYEHVHPFQRKFMVAAGKNYLTPTAIANAIVKLPAGSHDIENLIYDARVVSELRRGLPPSRLVPIVLHVHGTFEEFPEHIVRKVSRTFVLVPRDASTGGLNMQRSPYVIKTDQLVFSHYDPKAPTQLIVDPAQGPFVKNQGQGSSSPKKKRASESTNAAAPSLGTAPISQVPSFRKPTSSQAQAQASEPVPVAAAVSVSAGTGDSGAAESNNAIVPQAGPSNSAPAPAPALFNAHTTPARANPDVLVISDSSDESDSGSDAPSADTLEPARPRAPVHSPPNPLQGLPPPILRPRDTSESSSSSRQGSMPVDEVDDEESDTLDQPAVGAGQKRKKKKKSTVAPAAGSTVRLSVQQMERLVAKQVRAVMREQERERERKKKRKRRRARSDSDETDSDNDNDFNDDADNDDEEEGESDIVIPDGQPASLSGHRSDVSSAVRAKKRSKDKLHSASTSAPTLASPSSDGRIAISIGTSAISHGYDGKGNKMRWMIDIGSSFLGVSMWGDVIEWTGKVGPNAVRKLHESKGKTFAVDDIAFSRNKNVLVVPYLGGKIDKAGTAPNNQVMLYERKVDRQGLSKVVETPLSAQPHGRGGITATMVLPGAASARLQFITAGEDKMMYLWTRARSDRSISTERLPCEHTSTITSLNHLPSDGWLISGGADKRVVATNIEQRRNMWSALLPNAVYSVEPSPINPHLILSRQSSSSDQFRLYDTRQPGAGPPVLTFGFSLAPRAISTSSVPVAPNLGRYYAGSPLREFAYAFPDLQQGVKLWDLRKATSAIGGSGAGAGAGAGSSSLVPRMQSMHGVANSKVVQVLCRKDELALMEQQGFTSVRIR</sequence>
<feature type="region of interest" description="Disordered" evidence="1">
    <location>
        <begin position="586"/>
        <end position="647"/>
    </location>
</feature>
<feature type="compositionally biased region" description="Basic and acidic residues" evidence="1">
    <location>
        <begin position="297"/>
        <end position="310"/>
    </location>
</feature>
<feature type="region of interest" description="Disordered" evidence="1">
    <location>
        <begin position="109"/>
        <end position="155"/>
    </location>
</feature>
<dbReference type="InterPro" id="IPR032710">
    <property type="entry name" value="NTF2-like_dom_sf"/>
</dbReference>
<feature type="compositionally biased region" description="Acidic residues" evidence="1">
    <location>
        <begin position="1402"/>
        <end position="1411"/>
    </location>
</feature>
<feature type="compositionally biased region" description="Low complexity" evidence="1">
    <location>
        <begin position="178"/>
        <end position="190"/>
    </location>
</feature>
<feature type="region of interest" description="Disordered" evidence="1">
    <location>
        <begin position="1218"/>
        <end position="1280"/>
    </location>
</feature>
<feature type="domain" description="NTF2" evidence="2">
    <location>
        <begin position="1048"/>
        <end position="1207"/>
    </location>
</feature>
<dbReference type="PROSITE" id="PS50177">
    <property type="entry name" value="NTF2_DOMAIN"/>
    <property type="match status" value="1"/>
</dbReference>
<feature type="compositionally biased region" description="Low complexity" evidence="1">
    <location>
        <begin position="1307"/>
        <end position="1316"/>
    </location>
</feature>
<dbReference type="Proteomes" id="UP000198372">
    <property type="component" value="Unassembled WGS sequence"/>
</dbReference>
<feature type="region of interest" description="Disordered" evidence="1">
    <location>
        <begin position="177"/>
        <end position="310"/>
    </location>
</feature>
<dbReference type="STRING" id="269621.A0A238FGU6"/>
<name>A0A238FGU6_9BASI</name>
<feature type="compositionally biased region" description="Low complexity" evidence="1">
    <location>
        <begin position="510"/>
        <end position="528"/>
    </location>
</feature>
<feature type="compositionally biased region" description="Polar residues" evidence="1">
    <location>
        <begin position="594"/>
        <end position="612"/>
    </location>
</feature>
<organism evidence="3 4">
    <name type="scientific">Microbotryum intermedium</name>
    <dbReference type="NCBI Taxonomy" id="269621"/>
    <lineage>
        <taxon>Eukaryota</taxon>
        <taxon>Fungi</taxon>
        <taxon>Dikarya</taxon>
        <taxon>Basidiomycota</taxon>
        <taxon>Pucciniomycotina</taxon>
        <taxon>Microbotryomycetes</taxon>
        <taxon>Microbotryales</taxon>
        <taxon>Microbotryaceae</taxon>
        <taxon>Microbotryum</taxon>
    </lineage>
</organism>
<feature type="compositionally biased region" description="Low complexity" evidence="1">
    <location>
        <begin position="442"/>
        <end position="475"/>
    </location>
</feature>
<feature type="compositionally biased region" description="Polar residues" evidence="1">
    <location>
        <begin position="208"/>
        <end position="220"/>
    </location>
</feature>
<dbReference type="SUPFAM" id="SSF54928">
    <property type="entry name" value="RNA-binding domain, RBD"/>
    <property type="match status" value="1"/>
</dbReference>
<feature type="compositionally biased region" description="Low complexity" evidence="1">
    <location>
        <begin position="287"/>
        <end position="296"/>
    </location>
</feature>
<feature type="region of interest" description="Disordered" evidence="1">
    <location>
        <begin position="661"/>
        <end position="682"/>
    </location>
</feature>
<feature type="compositionally biased region" description="Low complexity" evidence="1">
    <location>
        <begin position="1268"/>
        <end position="1280"/>
    </location>
</feature>
<feature type="compositionally biased region" description="Polar residues" evidence="1">
    <location>
        <begin position="8"/>
        <end position="27"/>
    </location>
</feature>
<dbReference type="SUPFAM" id="SSF50998">
    <property type="entry name" value="Quinoprotein alcohol dehydrogenase-like"/>
    <property type="match status" value="1"/>
</dbReference>
<reference evidence="4" key="1">
    <citation type="submission" date="2016-09" db="EMBL/GenBank/DDBJ databases">
        <authorList>
            <person name="Jeantristanb JTB J.-T."/>
            <person name="Ricardo R."/>
        </authorList>
    </citation>
    <scope>NUCLEOTIDE SEQUENCE [LARGE SCALE GENOMIC DNA]</scope>
</reference>
<dbReference type="PANTHER" id="PTHR47232:SF1">
    <property type="entry name" value="TRANSDUCIN FAMILY PROTEIN _ WD-40 REPEAT FAMILY PROTEIN"/>
    <property type="match status" value="1"/>
</dbReference>
<feature type="compositionally biased region" description="Low complexity" evidence="1">
    <location>
        <begin position="231"/>
        <end position="252"/>
    </location>
</feature>
<feature type="compositionally biased region" description="Polar residues" evidence="1">
    <location>
        <begin position="493"/>
        <end position="502"/>
    </location>
</feature>
<dbReference type="InterPro" id="IPR002075">
    <property type="entry name" value="NTF2_dom"/>
</dbReference>
<feature type="compositionally biased region" description="Low complexity" evidence="1">
    <location>
        <begin position="661"/>
        <end position="676"/>
    </location>
</feature>
<dbReference type="InterPro" id="IPR015943">
    <property type="entry name" value="WD40/YVTN_repeat-like_dom_sf"/>
</dbReference>
<feature type="compositionally biased region" description="Basic residues" evidence="1">
    <location>
        <begin position="1466"/>
        <end position="1476"/>
    </location>
</feature>
<feature type="region of interest" description="Disordered" evidence="1">
    <location>
        <begin position="1292"/>
        <end position="1444"/>
    </location>
</feature>
<dbReference type="PANTHER" id="PTHR47232">
    <property type="entry name" value="TRANSDUCIN FAMILY PROTEIN / WD-40 REPEAT FAMILY PROTEIN"/>
    <property type="match status" value="1"/>
</dbReference>
<dbReference type="InterPro" id="IPR018222">
    <property type="entry name" value="Nuclear_transport_factor_2_euk"/>
</dbReference>
<dbReference type="Pfam" id="PF22602">
    <property type="entry name" value="NXF_NTF2"/>
    <property type="match status" value="1"/>
</dbReference>
<dbReference type="OrthoDB" id="1897642at2759"/>
<feature type="compositionally biased region" description="Low complexity" evidence="1">
    <location>
        <begin position="965"/>
        <end position="983"/>
    </location>
</feature>